<keyword evidence="2" id="KW-1185">Reference proteome</keyword>
<dbReference type="AlphaFoldDB" id="A0A1A9VAB7"/>
<organism evidence="1 2">
    <name type="scientific">Glossina austeni</name>
    <name type="common">Savannah tsetse fly</name>
    <dbReference type="NCBI Taxonomy" id="7395"/>
    <lineage>
        <taxon>Eukaryota</taxon>
        <taxon>Metazoa</taxon>
        <taxon>Ecdysozoa</taxon>
        <taxon>Arthropoda</taxon>
        <taxon>Hexapoda</taxon>
        <taxon>Insecta</taxon>
        <taxon>Pterygota</taxon>
        <taxon>Neoptera</taxon>
        <taxon>Endopterygota</taxon>
        <taxon>Diptera</taxon>
        <taxon>Brachycera</taxon>
        <taxon>Muscomorpha</taxon>
        <taxon>Hippoboscoidea</taxon>
        <taxon>Glossinidae</taxon>
        <taxon>Glossina</taxon>
    </lineage>
</organism>
<evidence type="ECO:0000313" key="1">
    <source>
        <dbReference type="EnsemblMetazoa" id="GAUT030879-PA"/>
    </source>
</evidence>
<sequence length="436" mass="50233">MKTAASKKIERHVLKAVNTLNRACFHSGVEEKAILGQVRRQMTNVAPVRNVGRLVRQSLRKLIDDGLVHRTIAEGVVVFSSSTKRYSIKSQKSSFSQLDPNKPRTECLSEESLSGDEFERTLKRLRSNNRKVRYSGRPVPLPKKREHARKVNERANALIKSMDAATDFDGLALRTASGMTCGNYEITRAMKGEIDINGIVLMDQRKKETGRNPLHLINYFIIYDLLSVTTTVFTVGTLELTDMNYLTADKSKYPRFADDVKAFIRNYEDNISREGEMLFESVHKFHIDRVKSLCNEQHAIIVQLFEMVFGPCSRSHKRMCNCYKFRTSVPIMRIEGKAGSGDTNQLRLYYGPVTDDVNEYKWLDSYSLPTYRTEQFRYSVNYNSIMEKLLETSDTQGDEFISFLECVEWPLKFNPVVKYNYPIEQQKTGLMIILMR</sequence>
<name>A0A1A9VAB7_GLOAU</name>
<dbReference type="VEuPathDB" id="VectorBase:GAUT030879"/>
<dbReference type="EnsemblMetazoa" id="GAUT030879-RA">
    <property type="protein sequence ID" value="GAUT030879-PA"/>
    <property type="gene ID" value="GAUT030879"/>
</dbReference>
<evidence type="ECO:0000313" key="2">
    <source>
        <dbReference type="Proteomes" id="UP000078200"/>
    </source>
</evidence>
<protein>
    <submittedName>
        <fullName evidence="1">Uncharacterized protein</fullName>
    </submittedName>
</protein>
<proteinExistence type="predicted"/>
<accession>A0A1A9VAB7</accession>
<reference evidence="1" key="1">
    <citation type="submission" date="2020-05" db="UniProtKB">
        <authorList>
            <consortium name="EnsemblMetazoa"/>
        </authorList>
    </citation>
    <scope>IDENTIFICATION</scope>
    <source>
        <strain evidence="1">TTRI</strain>
    </source>
</reference>
<dbReference type="Proteomes" id="UP000078200">
    <property type="component" value="Unassembled WGS sequence"/>
</dbReference>